<dbReference type="AlphaFoldDB" id="A0A0F9U4H3"/>
<organism evidence="1">
    <name type="scientific">marine sediment metagenome</name>
    <dbReference type="NCBI Taxonomy" id="412755"/>
    <lineage>
        <taxon>unclassified sequences</taxon>
        <taxon>metagenomes</taxon>
        <taxon>ecological metagenomes</taxon>
    </lineage>
</organism>
<reference evidence="1" key="1">
    <citation type="journal article" date="2015" name="Nature">
        <title>Complex archaea that bridge the gap between prokaryotes and eukaryotes.</title>
        <authorList>
            <person name="Spang A."/>
            <person name="Saw J.H."/>
            <person name="Jorgensen S.L."/>
            <person name="Zaremba-Niedzwiedzka K."/>
            <person name="Martijn J."/>
            <person name="Lind A.E."/>
            <person name="van Eijk R."/>
            <person name="Schleper C."/>
            <person name="Guy L."/>
            <person name="Ettema T.J."/>
        </authorList>
    </citation>
    <scope>NUCLEOTIDE SEQUENCE</scope>
</reference>
<comment type="caution">
    <text evidence="1">The sequence shown here is derived from an EMBL/GenBank/DDBJ whole genome shotgun (WGS) entry which is preliminary data.</text>
</comment>
<name>A0A0F9U4H3_9ZZZZ</name>
<accession>A0A0F9U4H3</accession>
<protein>
    <submittedName>
        <fullName evidence="1">Uncharacterized protein</fullName>
    </submittedName>
</protein>
<dbReference type="EMBL" id="LAZR01000131">
    <property type="protein sequence ID" value="KKN88135.1"/>
    <property type="molecule type" value="Genomic_DNA"/>
</dbReference>
<sequence length="71" mass="8103">MKIEVPNKKFEMMDLILPTLDLPDPCSIKIEIRDDSVFLYIGARDWQWDFGDERLVGCGTTVSPQGDKADE</sequence>
<proteinExistence type="predicted"/>
<evidence type="ECO:0000313" key="1">
    <source>
        <dbReference type="EMBL" id="KKN88135.1"/>
    </source>
</evidence>
<gene>
    <name evidence="1" type="ORF">LCGC14_0252070</name>
</gene>